<evidence type="ECO:0000259" key="2">
    <source>
        <dbReference type="Pfam" id="PF03781"/>
    </source>
</evidence>
<evidence type="ECO:0000313" key="4">
    <source>
        <dbReference type="Proteomes" id="UP000638918"/>
    </source>
</evidence>
<proteinExistence type="predicted"/>
<organism evidence="3 4">
    <name type="scientific">Brevundimonas guildfordensis</name>
    <dbReference type="NCBI Taxonomy" id="2762241"/>
    <lineage>
        <taxon>Bacteria</taxon>
        <taxon>Pseudomonadati</taxon>
        <taxon>Pseudomonadota</taxon>
        <taxon>Alphaproteobacteria</taxon>
        <taxon>Caulobacterales</taxon>
        <taxon>Caulobacteraceae</taxon>
        <taxon>Brevundimonas</taxon>
    </lineage>
</organism>
<evidence type="ECO:0000256" key="1">
    <source>
        <dbReference type="SAM" id="MobiDB-lite"/>
    </source>
</evidence>
<dbReference type="InterPro" id="IPR042095">
    <property type="entry name" value="SUMF_sf"/>
</dbReference>
<feature type="domain" description="Sulfatase-modifying factor enzyme-like" evidence="2">
    <location>
        <begin position="34"/>
        <end position="315"/>
    </location>
</feature>
<dbReference type="PANTHER" id="PTHR23150:SF19">
    <property type="entry name" value="FORMYLGLYCINE-GENERATING ENZYME"/>
    <property type="match status" value="1"/>
</dbReference>
<feature type="region of interest" description="Disordered" evidence="1">
    <location>
        <begin position="1"/>
        <end position="29"/>
    </location>
</feature>
<dbReference type="InterPro" id="IPR016187">
    <property type="entry name" value="CTDL_fold"/>
</dbReference>
<dbReference type="Gene3D" id="3.90.1580.10">
    <property type="entry name" value="paralog of FGE (formylglycine-generating enzyme)"/>
    <property type="match status" value="1"/>
</dbReference>
<comment type="caution">
    <text evidence="3">The sequence shown here is derived from an EMBL/GenBank/DDBJ whole genome shotgun (WGS) entry which is preliminary data.</text>
</comment>
<dbReference type="PANTHER" id="PTHR23150">
    <property type="entry name" value="SULFATASE MODIFYING FACTOR 1, 2"/>
    <property type="match status" value="1"/>
</dbReference>
<feature type="compositionally biased region" description="Low complexity" evidence="1">
    <location>
        <begin position="1"/>
        <end position="14"/>
    </location>
</feature>
<keyword evidence="4" id="KW-1185">Reference proteome</keyword>
<dbReference type="InterPro" id="IPR005532">
    <property type="entry name" value="SUMF_dom"/>
</dbReference>
<name>A0ABR8QY13_9CAUL</name>
<dbReference type="InterPro" id="IPR051043">
    <property type="entry name" value="Sulfatase_Mod_Factor_Kinase"/>
</dbReference>
<dbReference type="SUPFAM" id="SSF56436">
    <property type="entry name" value="C-type lectin-like"/>
    <property type="match status" value="1"/>
</dbReference>
<dbReference type="Proteomes" id="UP000638918">
    <property type="component" value="Unassembled WGS sequence"/>
</dbReference>
<accession>A0ABR8QY13</accession>
<reference evidence="3 4" key="1">
    <citation type="submission" date="2020-08" db="EMBL/GenBank/DDBJ databases">
        <title>A Genomic Blueprint of the Chicken Gut Microbiome.</title>
        <authorList>
            <person name="Gilroy R."/>
            <person name="Ravi A."/>
            <person name="Getino M."/>
            <person name="Pursley I."/>
            <person name="Horton D.L."/>
            <person name="Alikhan N.-F."/>
            <person name="Baker D."/>
            <person name="Gharbi K."/>
            <person name="Hall N."/>
            <person name="Watson M."/>
            <person name="Adriaenssens E.M."/>
            <person name="Foster-Nyarko E."/>
            <person name="Jarju S."/>
            <person name="Secka A."/>
            <person name="Antonio M."/>
            <person name="Oren A."/>
            <person name="Chaudhuri R."/>
            <person name="La Ragione R.M."/>
            <person name="Hildebrand F."/>
            <person name="Pallen M.J."/>
        </authorList>
    </citation>
    <scope>NUCLEOTIDE SEQUENCE [LARGE SCALE GENOMIC DNA]</scope>
    <source>
        <strain evidence="3 4">Sa3CVA3</strain>
    </source>
</reference>
<evidence type="ECO:0000313" key="3">
    <source>
        <dbReference type="EMBL" id="MBD7940426.1"/>
    </source>
</evidence>
<gene>
    <name evidence="3" type="ORF">H9656_03405</name>
</gene>
<dbReference type="Pfam" id="PF03781">
    <property type="entry name" value="FGE-sulfatase"/>
    <property type="match status" value="1"/>
</dbReference>
<sequence length="317" mass="34301">MATPACTSPSARPTSAPPSDPTVTRSKDPVTLATLPAGDFVMGSDDHYVEERPAHRRKIDAFAIDSVPVTNARFAAFVADTGHRTLAETPVNPADYPGVAAELLAPSSLVFTPPPGPVPLTDPRQWWRVVAGADWRHPLGPGSSIEGLEDHPVVHVGFADALAYARWAGKTLPTEAQWEYAARAGSTTEYAWGDNLEPEGRQMANLWQGAFPHHNSLADGFMRTSPVGYYPANPWGLSDMIGNVWEWTLDTYEKDHAGTPAKSCCGITARPSAHEFKVLKGGSHLCTPDYCLRYRPAARLPQATDTCASHIGFRCCL</sequence>
<protein>
    <submittedName>
        <fullName evidence="3">Formylglycine-generating enzyme family protein</fullName>
    </submittedName>
</protein>
<dbReference type="EMBL" id="JACSQU010000001">
    <property type="protein sequence ID" value="MBD7940426.1"/>
    <property type="molecule type" value="Genomic_DNA"/>
</dbReference>